<evidence type="ECO:0000256" key="2">
    <source>
        <dbReference type="ARBA" id="ARBA00022676"/>
    </source>
</evidence>
<organism evidence="6 7">
    <name type="scientific">Phenylobacterium glaciei</name>
    <dbReference type="NCBI Taxonomy" id="2803784"/>
    <lineage>
        <taxon>Bacteria</taxon>
        <taxon>Pseudomonadati</taxon>
        <taxon>Pseudomonadota</taxon>
        <taxon>Alphaproteobacteria</taxon>
        <taxon>Caulobacterales</taxon>
        <taxon>Caulobacteraceae</taxon>
        <taxon>Phenylobacterium</taxon>
    </lineage>
</organism>
<name>A0A941D0E1_9CAUL</name>
<dbReference type="InterPro" id="IPR029044">
    <property type="entry name" value="Nucleotide-diphossugar_trans"/>
</dbReference>
<keyword evidence="2 6" id="KW-0328">Glycosyltransferase</keyword>
<protein>
    <submittedName>
        <fullName evidence="6">Glycosyltransferase</fullName>
        <ecNumber evidence="6">2.4.-.-</ecNumber>
    </submittedName>
</protein>
<evidence type="ECO:0000259" key="5">
    <source>
        <dbReference type="Pfam" id="PF00535"/>
    </source>
</evidence>
<dbReference type="PANTHER" id="PTHR43630:SF1">
    <property type="entry name" value="POLY-BETA-1,6-N-ACETYL-D-GLUCOSAMINE SYNTHASE"/>
    <property type="match status" value="1"/>
</dbReference>
<dbReference type="Pfam" id="PF00535">
    <property type="entry name" value="Glycos_transf_2"/>
    <property type="match status" value="1"/>
</dbReference>
<reference evidence="6" key="1">
    <citation type="submission" date="2021-04" db="EMBL/GenBank/DDBJ databases">
        <title>Draft genome assembly of strain Phenylobacterium sp. 20VBR1 using MiniION and Illumina platforms.</title>
        <authorList>
            <person name="Thomas F.A."/>
            <person name="Krishnan K.P."/>
            <person name="Sinha R.K."/>
        </authorList>
    </citation>
    <scope>NUCLEOTIDE SEQUENCE</scope>
    <source>
        <strain evidence="6">20VBR1</strain>
    </source>
</reference>
<keyword evidence="4" id="KW-0812">Transmembrane</keyword>
<keyword evidence="4" id="KW-1133">Transmembrane helix</keyword>
<dbReference type="EC" id="2.4.-.-" evidence="6"/>
<feature type="domain" description="Glycosyltransferase 2-like" evidence="5">
    <location>
        <begin position="49"/>
        <end position="209"/>
    </location>
</feature>
<evidence type="ECO:0000256" key="3">
    <source>
        <dbReference type="ARBA" id="ARBA00022679"/>
    </source>
</evidence>
<comment type="caution">
    <text evidence="6">The sequence shown here is derived from an EMBL/GenBank/DDBJ whole genome shotgun (WGS) entry which is preliminary data.</text>
</comment>
<feature type="transmembrane region" description="Helical" evidence="4">
    <location>
        <begin position="320"/>
        <end position="339"/>
    </location>
</feature>
<sequence>MAELCFGLAGLFFLLSIHPYTFYPLSLWLMPRTPLRLPAPGWTRPTIAICMSAYNEERVIEAKVESLLAMVADYGPASINIYVDGSADRTAELLEPYRDRITLIVSETRRGKTAGLKELLAGIDAEVLAFTDANVQVPPDSLTKLAAALQDPDVCCASARLTYSNAAETGVSASGTLYWNLEEFIKSLETQTVGLMGVDGALFLIERSAYSPPSDELIDDLYVSVSALLTGKRVVSAQSVTVEERGASLWHEEFHRKVRISCQAINVHRALWPRLRRAPPAILYCYMSHRFLKWMTPFSLSLTAAALLVGLGLTIGWLPVLLAMVILPALLALGAWINLPMFRLVLGALVSLSGVAWGILVALLTARTFATWTPAATVRD</sequence>
<dbReference type="PANTHER" id="PTHR43630">
    <property type="entry name" value="POLY-BETA-1,6-N-ACETYL-D-GLUCOSAMINE SYNTHASE"/>
    <property type="match status" value="1"/>
</dbReference>
<comment type="similarity">
    <text evidence="1">Belongs to the glycosyltransferase 2 family.</text>
</comment>
<dbReference type="InterPro" id="IPR001173">
    <property type="entry name" value="Glyco_trans_2-like"/>
</dbReference>
<dbReference type="EMBL" id="JAGSGD010000001">
    <property type="protein sequence ID" value="MBR7619207.1"/>
    <property type="molecule type" value="Genomic_DNA"/>
</dbReference>
<keyword evidence="3 6" id="KW-0808">Transferase</keyword>
<keyword evidence="7" id="KW-1185">Reference proteome</keyword>
<dbReference type="Gene3D" id="3.90.550.10">
    <property type="entry name" value="Spore Coat Polysaccharide Biosynthesis Protein SpsA, Chain A"/>
    <property type="match status" value="1"/>
</dbReference>
<accession>A0A941D0E1</accession>
<gene>
    <name evidence="6" type="ORF">JKL49_07375</name>
</gene>
<dbReference type="SUPFAM" id="SSF53448">
    <property type="entry name" value="Nucleotide-diphospho-sugar transferases"/>
    <property type="match status" value="1"/>
</dbReference>
<dbReference type="GO" id="GO:0016757">
    <property type="term" value="F:glycosyltransferase activity"/>
    <property type="evidence" value="ECO:0007669"/>
    <property type="project" value="UniProtKB-KW"/>
</dbReference>
<evidence type="ECO:0000313" key="6">
    <source>
        <dbReference type="EMBL" id="MBR7619207.1"/>
    </source>
</evidence>
<evidence type="ECO:0000256" key="1">
    <source>
        <dbReference type="ARBA" id="ARBA00006739"/>
    </source>
</evidence>
<dbReference type="Proteomes" id="UP000622580">
    <property type="component" value="Unassembled WGS sequence"/>
</dbReference>
<dbReference type="AlphaFoldDB" id="A0A941D0E1"/>
<dbReference type="RefSeq" id="WP_215339462.1">
    <property type="nucleotide sequence ID" value="NZ_JAGSGD010000001.1"/>
</dbReference>
<proteinExistence type="inferred from homology"/>
<evidence type="ECO:0000256" key="4">
    <source>
        <dbReference type="SAM" id="Phobius"/>
    </source>
</evidence>
<evidence type="ECO:0000313" key="7">
    <source>
        <dbReference type="Proteomes" id="UP000622580"/>
    </source>
</evidence>
<feature type="transmembrane region" description="Helical" evidence="4">
    <location>
        <begin position="345"/>
        <end position="364"/>
    </location>
</feature>
<keyword evidence="4" id="KW-0472">Membrane</keyword>